<accession>A0ABX9A5I4</accession>
<evidence type="ECO:0000259" key="13">
    <source>
        <dbReference type="Pfam" id="PF01288"/>
    </source>
</evidence>
<dbReference type="EC" id="2.7.6.3" evidence="3"/>
<name>A0ABX9A5I4_9SPHN</name>
<evidence type="ECO:0000256" key="10">
    <source>
        <dbReference type="ARBA" id="ARBA00029409"/>
    </source>
</evidence>
<evidence type="ECO:0000256" key="3">
    <source>
        <dbReference type="ARBA" id="ARBA00013253"/>
    </source>
</evidence>
<dbReference type="SUPFAM" id="SSF55083">
    <property type="entry name" value="6-hydroxymethyl-7,8-dihydropterin pyrophosphokinase, HPPK"/>
    <property type="match status" value="1"/>
</dbReference>
<dbReference type="InterPro" id="IPR035907">
    <property type="entry name" value="Hppk_sf"/>
</dbReference>
<keyword evidence="7" id="KW-0418">Kinase</keyword>
<evidence type="ECO:0000256" key="4">
    <source>
        <dbReference type="ARBA" id="ARBA00016218"/>
    </source>
</evidence>
<evidence type="ECO:0000313" key="14">
    <source>
        <dbReference type="EMBL" id="QZD96282.1"/>
    </source>
</evidence>
<dbReference type="PANTHER" id="PTHR43071:SF1">
    <property type="entry name" value="2-AMINO-4-HYDROXY-6-HYDROXYMETHYLDIHYDROPTERIDINE PYROPHOSPHOKINASE"/>
    <property type="match status" value="1"/>
</dbReference>
<evidence type="ECO:0000256" key="2">
    <source>
        <dbReference type="ARBA" id="ARBA00005810"/>
    </source>
</evidence>
<dbReference type="RefSeq" id="WP_221432006.1">
    <property type="nucleotide sequence ID" value="NZ_CP081294.1"/>
</dbReference>
<keyword evidence="9" id="KW-0289">Folate biosynthesis</keyword>
<dbReference type="CDD" id="cd00483">
    <property type="entry name" value="HPPK"/>
    <property type="match status" value="1"/>
</dbReference>
<feature type="domain" description="7,8-dihydro-6-hydroxymethylpterin-pyrophosphokinase" evidence="13">
    <location>
        <begin position="10"/>
        <end position="142"/>
    </location>
</feature>
<protein>
    <recommendedName>
        <fullName evidence="4">2-amino-4-hydroxy-6-hydroxymethyldihydropteridine pyrophosphokinase</fullName>
        <ecNumber evidence="3">2.7.6.3</ecNumber>
    </recommendedName>
    <alternativeName>
        <fullName evidence="11">6-hydroxymethyl-7,8-dihydropterin pyrophosphokinase</fullName>
    </alternativeName>
    <alternativeName>
        <fullName evidence="12">7,8-dihydro-6-hydroxymethylpterin-pyrophosphokinase</fullName>
    </alternativeName>
</protein>
<dbReference type="PANTHER" id="PTHR43071">
    <property type="entry name" value="2-AMINO-4-HYDROXY-6-HYDROXYMETHYLDIHYDROPTERIDINE PYROPHOSPHOKINASE"/>
    <property type="match status" value="1"/>
</dbReference>
<keyword evidence="8" id="KW-0067">ATP-binding</keyword>
<dbReference type="InterPro" id="IPR000550">
    <property type="entry name" value="Hppk"/>
</dbReference>
<comment type="pathway">
    <text evidence="1">Cofactor biosynthesis; tetrahydrofolate biosynthesis; 2-amino-4-hydroxy-6-hydroxymethyl-7,8-dihydropteridine diphosphate from 7,8-dihydroneopterin triphosphate: step 4/4.</text>
</comment>
<sequence length="161" mass="17332">MTGASSHSYVIALGSNMRVPRIGGPGAVLRAALETLDAEGVVLREVSRIRPSLPVGPSLRRYANGAALVASRHAPGEMLALLQSVEDAFGRRRRGAQWRARTLDLDIVLWSGGVWNTPDLAIPHPEFRGRDFVLGPAAEVAPRWRDPVTGLTLRQLAARGA</sequence>
<evidence type="ECO:0000256" key="1">
    <source>
        <dbReference type="ARBA" id="ARBA00005051"/>
    </source>
</evidence>
<dbReference type="Proteomes" id="UP000824321">
    <property type="component" value="Chromosome"/>
</dbReference>
<dbReference type="NCBIfam" id="TIGR01498">
    <property type="entry name" value="folK"/>
    <property type="match status" value="1"/>
</dbReference>
<evidence type="ECO:0000256" key="12">
    <source>
        <dbReference type="ARBA" id="ARBA00033413"/>
    </source>
</evidence>
<dbReference type="EMBL" id="CP081294">
    <property type="protein sequence ID" value="QZD96282.1"/>
    <property type="molecule type" value="Genomic_DNA"/>
</dbReference>
<dbReference type="GO" id="GO:0003848">
    <property type="term" value="F:2-amino-4-hydroxy-6-hydroxymethyldihydropteridine diphosphokinase activity"/>
    <property type="evidence" value="ECO:0007669"/>
    <property type="project" value="UniProtKB-EC"/>
</dbReference>
<gene>
    <name evidence="14" type="primary">folK</name>
    <name evidence="14" type="ORF">K3136_06245</name>
</gene>
<dbReference type="Gene3D" id="3.30.70.560">
    <property type="entry name" value="7,8-Dihydro-6-hydroxymethylpterin-pyrophosphokinase HPPK"/>
    <property type="match status" value="1"/>
</dbReference>
<comment type="function">
    <text evidence="10">Catalyzes the transfer of pyrophosphate from adenosine triphosphate (ATP) to 6-hydroxymethyl-7,8-dihydropterin, an enzymatic step in folate biosynthesis pathway.</text>
</comment>
<keyword evidence="6" id="KW-0547">Nucleotide-binding</keyword>
<evidence type="ECO:0000256" key="9">
    <source>
        <dbReference type="ARBA" id="ARBA00022909"/>
    </source>
</evidence>
<evidence type="ECO:0000256" key="11">
    <source>
        <dbReference type="ARBA" id="ARBA00029766"/>
    </source>
</evidence>
<dbReference type="Pfam" id="PF01288">
    <property type="entry name" value="HPPK"/>
    <property type="match status" value="1"/>
</dbReference>
<keyword evidence="5 14" id="KW-0808">Transferase</keyword>
<evidence type="ECO:0000256" key="5">
    <source>
        <dbReference type="ARBA" id="ARBA00022679"/>
    </source>
</evidence>
<organism evidence="14 15">
    <name type="scientific">Qipengyuania gelatinilytica</name>
    <dbReference type="NCBI Taxonomy" id="2867231"/>
    <lineage>
        <taxon>Bacteria</taxon>
        <taxon>Pseudomonadati</taxon>
        <taxon>Pseudomonadota</taxon>
        <taxon>Alphaproteobacteria</taxon>
        <taxon>Sphingomonadales</taxon>
        <taxon>Erythrobacteraceae</taxon>
        <taxon>Qipengyuania</taxon>
    </lineage>
</organism>
<evidence type="ECO:0000313" key="15">
    <source>
        <dbReference type="Proteomes" id="UP000824321"/>
    </source>
</evidence>
<proteinExistence type="inferred from homology"/>
<keyword evidence="15" id="KW-1185">Reference proteome</keyword>
<evidence type="ECO:0000256" key="6">
    <source>
        <dbReference type="ARBA" id="ARBA00022741"/>
    </source>
</evidence>
<comment type="similarity">
    <text evidence="2">Belongs to the HPPK family.</text>
</comment>
<evidence type="ECO:0000256" key="8">
    <source>
        <dbReference type="ARBA" id="ARBA00022840"/>
    </source>
</evidence>
<evidence type="ECO:0000256" key="7">
    <source>
        <dbReference type="ARBA" id="ARBA00022777"/>
    </source>
</evidence>
<reference evidence="14 15" key="1">
    <citation type="submission" date="2021-08" db="EMBL/GenBank/DDBJ databases">
        <title>Comparative Genomics Analysis of the Genus Qipengyuania Reveals Extensive Genetic Diversity and Metabolic Versatility, Including the Description of Fifteen Novel Species.</title>
        <authorList>
            <person name="Liu Y."/>
        </authorList>
    </citation>
    <scope>NUCLEOTIDE SEQUENCE [LARGE SCALE GENOMIC DNA]</scope>
    <source>
        <strain evidence="14 15">1NDH1</strain>
    </source>
</reference>